<proteinExistence type="predicted"/>
<reference evidence="1 2" key="1">
    <citation type="submission" date="2020-08" db="EMBL/GenBank/DDBJ databases">
        <title>Complete Genome Sequence of Effusibacillus dendaii Strain skT53, Isolated from Farmland soil.</title>
        <authorList>
            <person name="Konishi T."/>
            <person name="Kawasaki H."/>
        </authorList>
    </citation>
    <scope>NUCLEOTIDE SEQUENCE [LARGE SCALE GENOMIC DNA]</scope>
    <source>
        <strain evidence="2">skT53</strain>
    </source>
</reference>
<dbReference type="EMBL" id="AP023366">
    <property type="protein sequence ID" value="BCJ85378.1"/>
    <property type="molecule type" value="Genomic_DNA"/>
</dbReference>
<evidence type="ECO:0000313" key="2">
    <source>
        <dbReference type="Proteomes" id="UP000593802"/>
    </source>
</evidence>
<dbReference type="Proteomes" id="UP000593802">
    <property type="component" value="Chromosome"/>
</dbReference>
<dbReference type="RefSeq" id="WP_200759511.1">
    <property type="nucleotide sequence ID" value="NZ_AP023366.1"/>
</dbReference>
<protein>
    <submittedName>
        <fullName evidence="1">Uncharacterized protein</fullName>
    </submittedName>
</protein>
<sequence length="445" mass="49296">MVVKSIFRGLTGTLFSLIVFLFLYSPVFAAEYRSPEGIVFHSESANWNSVAKLQQVYQELLRNGHGEEIKLLSSVTIVDGYPKGKNVAGEYQFHSTVDTLGRNKMMPGQIFIFGGNERNTIESIAKTLSHEYGHHVTHYYSIMQDGFSITDEARWSHTTYAKLRGLSNDPRINSSNEHRWQLAEIAAEDYVQLCGSPTAKLVHPFPSRFDMLANGQQVASIRWDASMFNVAPQENTDLPLAAQVPGLYDWFADHLGLPKNHQLPRKPELQVAGVVKQGEAGYQVKLAWSGDSDPQTMYTLVSYKEGDVLPEPVVTRTGAQPLNGVYGAIVVVKPTSILTYQDPNATGVHRFRVYAQNAAGFVISSPIVEINMSDPRSYTVSDFTVNQTQTVAAESTQINETAVFPTTASGWFNLIFQAVEATLDTLGRMVDRLLHSEGAQTGVRI</sequence>
<gene>
    <name evidence="1" type="ORF">skT53_03630</name>
</gene>
<accession>A0A7I8D5H1</accession>
<dbReference type="AlphaFoldDB" id="A0A7I8D5H1"/>
<dbReference type="KEGG" id="eff:skT53_03630"/>
<evidence type="ECO:0000313" key="1">
    <source>
        <dbReference type="EMBL" id="BCJ85378.1"/>
    </source>
</evidence>
<name>A0A7I8D5H1_9BACL</name>
<keyword evidence="2" id="KW-1185">Reference proteome</keyword>
<organism evidence="1 2">
    <name type="scientific">Effusibacillus dendaii</name>
    <dbReference type="NCBI Taxonomy" id="2743772"/>
    <lineage>
        <taxon>Bacteria</taxon>
        <taxon>Bacillati</taxon>
        <taxon>Bacillota</taxon>
        <taxon>Bacilli</taxon>
        <taxon>Bacillales</taxon>
        <taxon>Alicyclobacillaceae</taxon>
        <taxon>Effusibacillus</taxon>
    </lineage>
</organism>